<dbReference type="EMBL" id="CM000767">
    <property type="protein sequence ID" value="OQU78672.1"/>
    <property type="molecule type" value="Genomic_DNA"/>
</dbReference>
<name>A0A1Z5R4H4_SORBI</name>
<reference evidence="2" key="2">
    <citation type="journal article" date="2018" name="Plant J.">
        <title>The Sorghum bicolor reference genome: improved assembly, gene annotations, a transcriptome atlas, and signatures of genome organization.</title>
        <authorList>
            <person name="McCormick R.F."/>
            <person name="Truong S.K."/>
            <person name="Sreedasyam A."/>
            <person name="Jenkins J."/>
            <person name="Shu S."/>
            <person name="Sims D."/>
            <person name="Kennedy M."/>
            <person name="Amirebrahimi M."/>
            <person name="Weers B.D."/>
            <person name="McKinley B."/>
            <person name="Mattison A."/>
            <person name="Morishige D.T."/>
            <person name="Grimwood J."/>
            <person name="Schmutz J."/>
            <person name="Mullet J.E."/>
        </authorList>
    </citation>
    <scope>NUCLEOTIDE SEQUENCE [LARGE SCALE GENOMIC DNA]</scope>
    <source>
        <strain evidence="2">cv. BTx623</strain>
    </source>
</reference>
<dbReference type="Gramene" id="OQU78672">
    <property type="protein sequence ID" value="OQU78672"/>
    <property type="gene ID" value="SORBI_3008G028533"/>
</dbReference>
<organism evidence="1 2">
    <name type="scientific">Sorghum bicolor</name>
    <name type="common">Sorghum</name>
    <name type="synonym">Sorghum vulgare</name>
    <dbReference type="NCBI Taxonomy" id="4558"/>
    <lineage>
        <taxon>Eukaryota</taxon>
        <taxon>Viridiplantae</taxon>
        <taxon>Streptophyta</taxon>
        <taxon>Embryophyta</taxon>
        <taxon>Tracheophyta</taxon>
        <taxon>Spermatophyta</taxon>
        <taxon>Magnoliopsida</taxon>
        <taxon>Liliopsida</taxon>
        <taxon>Poales</taxon>
        <taxon>Poaceae</taxon>
        <taxon>PACMAD clade</taxon>
        <taxon>Panicoideae</taxon>
        <taxon>Andropogonodae</taxon>
        <taxon>Andropogoneae</taxon>
        <taxon>Sorghinae</taxon>
        <taxon>Sorghum</taxon>
    </lineage>
</organism>
<evidence type="ECO:0000313" key="2">
    <source>
        <dbReference type="Proteomes" id="UP000000768"/>
    </source>
</evidence>
<reference evidence="1 2" key="1">
    <citation type="journal article" date="2009" name="Nature">
        <title>The Sorghum bicolor genome and the diversification of grasses.</title>
        <authorList>
            <person name="Paterson A.H."/>
            <person name="Bowers J.E."/>
            <person name="Bruggmann R."/>
            <person name="Dubchak I."/>
            <person name="Grimwood J."/>
            <person name="Gundlach H."/>
            <person name="Haberer G."/>
            <person name="Hellsten U."/>
            <person name="Mitros T."/>
            <person name="Poliakov A."/>
            <person name="Schmutz J."/>
            <person name="Spannagl M."/>
            <person name="Tang H."/>
            <person name="Wang X."/>
            <person name="Wicker T."/>
            <person name="Bharti A.K."/>
            <person name="Chapman J."/>
            <person name="Feltus F.A."/>
            <person name="Gowik U."/>
            <person name="Grigoriev I.V."/>
            <person name="Lyons E."/>
            <person name="Maher C.A."/>
            <person name="Martis M."/>
            <person name="Narechania A."/>
            <person name="Otillar R.P."/>
            <person name="Penning B.W."/>
            <person name="Salamov A.A."/>
            <person name="Wang Y."/>
            <person name="Zhang L."/>
            <person name="Carpita N.C."/>
            <person name="Freeling M."/>
            <person name="Gingle A.R."/>
            <person name="Hash C.T."/>
            <person name="Keller B."/>
            <person name="Klein P."/>
            <person name="Kresovich S."/>
            <person name="McCann M.C."/>
            <person name="Ming R."/>
            <person name="Peterson D.G."/>
            <person name="Mehboob-ur-Rahman"/>
            <person name="Ware D."/>
            <person name="Westhoff P."/>
            <person name="Mayer K.F."/>
            <person name="Messing J."/>
            <person name="Rokhsar D.S."/>
        </authorList>
    </citation>
    <scope>NUCLEOTIDE SEQUENCE [LARGE SCALE GENOMIC DNA]</scope>
    <source>
        <strain evidence="2">cv. BTx623</strain>
    </source>
</reference>
<protein>
    <submittedName>
        <fullName evidence="1">Uncharacterized protein</fullName>
    </submittedName>
</protein>
<sequence length="32" mass="3520">MFSSSARSSSLLLCVCQEQLASRLQVWSPPHA</sequence>
<dbReference type="InParanoid" id="A0A1Z5R4H4"/>
<dbReference type="Proteomes" id="UP000000768">
    <property type="component" value="Chromosome 8"/>
</dbReference>
<proteinExistence type="predicted"/>
<accession>A0A1Z5R4H4</accession>
<dbReference type="AlphaFoldDB" id="A0A1Z5R4H4"/>
<keyword evidence="2" id="KW-1185">Reference proteome</keyword>
<gene>
    <name evidence="1" type="ORF">SORBI_3008G028533</name>
</gene>
<evidence type="ECO:0000313" key="1">
    <source>
        <dbReference type="EMBL" id="OQU78672.1"/>
    </source>
</evidence>